<dbReference type="Proteomes" id="UP000646478">
    <property type="component" value="Unassembled WGS sequence"/>
</dbReference>
<gene>
    <name evidence="1" type="ORF">GCM10011491_31070</name>
</gene>
<protein>
    <submittedName>
        <fullName evidence="1">Uncharacterized protein</fullName>
    </submittedName>
</protein>
<sequence>MAGNANPETFATESVNALRARKERLADGFLDMECPLFDARAMAGIVVDLFDAHYTHAEKNDGLITIKLNSAESDRFDFAVRNVLTRLEEIAGRWRMIAENKQSIPRLVD</sequence>
<accession>A0A916SHP7</accession>
<reference evidence="1" key="2">
    <citation type="submission" date="2020-09" db="EMBL/GenBank/DDBJ databases">
        <authorList>
            <person name="Sun Q."/>
            <person name="Zhou Y."/>
        </authorList>
    </citation>
    <scope>NUCLEOTIDE SEQUENCE</scope>
    <source>
        <strain evidence="1">CGMCC 1.15082</strain>
    </source>
</reference>
<evidence type="ECO:0000313" key="1">
    <source>
        <dbReference type="EMBL" id="GGB00662.1"/>
    </source>
</evidence>
<dbReference type="AlphaFoldDB" id="A0A916SHP7"/>
<comment type="caution">
    <text evidence="1">The sequence shown here is derived from an EMBL/GenBank/DDBJ whole genome shotgun (WGS) entry which is preliminary data.</text>
</comment>
<name>A0A916SHP7_9HYPH</name>
<keyword evidence="2" id="KW-1185">Reference proteome</keyword>
<reference evidence="1" key="1">
    <citation type="journal article" date="2014" name="Int. J. Syst. Evol. Microbiol.">
        <title>Complete genome sequence of Corynebacterium casei LMG S-19264T (=DSM 44701T), isolated from a smear-ripened cheese.</title>
        <authorList>
            <consortium name="US DOE Joint Genome Institute (JGI-PGF)"/>
            <person name="Walter F."/>
            <person name="Albersmeier A."/>
            <person name="Kalinowski J."/>
            <person name="Ruckert C."/>
        </authorList>
    </citation>
    <scope>NUCLEOTIDE SEQUENCE</scope>
    <source>
        <strain evidence="1">CGMCC 1.15082</strain>
    </source>
</reference>
<evidence type="ECO:0000313" key="2">
    <source>
        <dbReference type="Proteomes" id="UP000646478"/>
    </source>
</evidence>
<organism evidence="1 2">
    <name type="scientific">Brucella endophytica</name>
    <dbReference type="NCBI Taxonomy" id="1963359"/>
    <lineage>
        <taxon>Bacteria</taxon>
        <taxon>Pseudomonadati</taxon>
        <taxon>Pseudomonadota</taxon>
        <taxon>Alphaproteobacteria</taxon>
        <taxon>Hyphomicrobiales</taxon>
        <taxon>Brucellaceae</taxon>
        <taxon>Brucella/Ochrobactrum group</taxon>
        <taxon>Brucella</taxon>
    </lineage>
</organism>
<dbReference type="EMBL" id="BMHH01000013">
    <property type="protein sequence ID" value="GGB00662.1"/>
    <property type="molecule type" value="Genomic_DNA"/>
</dbReference>
<dbReference type="RefSeq" id="WP_188825102.1">
    <property type="nucleotide sequence ID" value="NZ_BMHH01000013.1"/>
</dbReference>
<proteinExistence type="predicted"/>